<dbReference type="SUPFAM" id="SSF49785">
    <property type="entry name" value="Galactose-binding domain-like"/>
    <property type="match status" value="2"/>
</dbReference>
<accession>A0ABR2UI35</accession>
<comment type="catalytic activity">
    <reaction evidence="1 8">
        <text>Hydrolysis of terminal non-reducing beta-D-galactose residues in beta-D-galactosides.</text>
        <dbReference type="EC" id="3.2.1.23"/>
    </reaction>
</comment>
<dbReference type="InterPro" id="IPR019801">
    <property type="entry name" value="Glyco_hydro_35_CS"/>
</dbReference>
<feature type="chain" id="PRO_5047286081" description="Beta-galactosidase" evidence="10">
    <location>
        <begin position="34"/>
        <end position="1024"/>
    </location>
</feature>
<name>A0ABR2UI35_9PEZI</name>
<proteinExistence type="inferred from homology"/>
<dbReference type="PANTHER" id="PTHR23421">
    <property type="entry name" value="BETA-GALACTOSIDASE RELATED"/>
    <property type="match status" value="1"/>
</dbReference>
<dbReference type="InterPro" id="IPR001944">
    <property type="entry name" value="Glycoside_Hdrlase_35"/>
</dbReference>
<dbReference type="EC" id="3.2.1.23" evidence="3 8"/>
<keyword evidence="13" id="KW-1185">Reference proteome</keyword>
<keyword evidence="6" id="KW-0325">Glycoprotein</keyword>
<dbReference type="Gene3D" id="2.60.120.260">
    <property type="entry name" value="Galactose-binding domain-like"/>
    <property type="match status" value="2"/>
</dbReference>
<dbReference type="Pfam" id="PF01301">
    <property type="entry name" value="Glyco_hydro_35"/>
    <property type="match status" value="1"/>
</dbReference>
<protein>
    <recommendedName>
        <fullName evidence="3 8">Beta-galactosidase</fullName>
        <ecNumber evidence="3 8">3.2.1.23</ecNumber>
    </recommendedName>
</protein>
<evidence type="ECO:0000313" key="13">
    <source>
        <dbReference type="Proteomes" id="UP001408356"/>
    </source>
</evidence>
<dbReference type="InterPro" id="IPR008979">
    <property type="entry name" value="Galactose-bd-like_sf"/>
</dbReference>
<dbReference type="InterPro" id="IPR036833">
    <property type="entry name" value="BetaGal_dom3_sf"/>
</dbReference>
<organism evidence="12 13">
    <name type="scientific">Seiridium unicorne</name>
    <dbReference type="NCBI Taxonomy" id="138068"/>
    <lineage>
        <taxon>Eukaryota</taxon>
        <taxon>Fungi</taxon>
        <taxon>Dikarya</taxon>
        <taxon>Ascomycota</taxon>
        <taxon>Pezizomycotina</taxon>
        <taxon>Sordariomycetes</taxon>
        <taxon>Xylariomycetidae</taxon>
        <taxon>Amphisphaeriales</taxon>
        <taxon>Sporocadaceae</taxon>
        <taxon>Seiridium</taxon>
    </lineage>
</organism>
<evidence type="ECO:0000256" key="2">
    <source>
        <dbReference type="ARBA" id="ARBA00009809"/>
    </source>
</evidence>
<dbReference type="SUPFAM" id="SSF117100">
    <property type="entry name" value="Beta-galactosidase LacA, domain 3"/>
    <property type="match status" value="1"/>
</dbReference>
<sequence>MASLILTGLTSARFGFASWVILLALFWPLAVQADQIWNYDVALSEDPAAVFQEPMQKSEARPSQSQLLQDIVTWDEHSLFIHGQRIMIMSGKFHPWRLPVPSLWYDVFQKIRALGFNCVSFYVNWALVEGEPGNFSAQGVFSYEPFFEAATQAGIYLIARPGPYINAEVSFGGYPGWMQRVKGHLRTRDPDYLAATDNYIANIGAIIAEAQITNGGPVILYQPENEYTIGIPPRFPDGDYMQYVEDQARKAGIVVPIISNDAAPLGHNAPGTGKGSVDIYGHDDYPLKFDCSSPMQWPKGALNGVYNRLHKIQSPSTPFSLLEFQGGAFDPWGGSGFENCVTFLNTEFERVFYKNNIAAGATIHNIYMTYGGTNWGNIGHPAGYTSYDYGAAIKEDLTITREKYSELKLIAEWLKVSPSYLTAKPGVAEILTYCSNPAITVTRLEGDKAAGSGSFFVIRHSDYTSTSSASYTLTLPTSRGKVSVPALYGSLTLNGRDSKIVVTDYDVHGFQLIYSTAEIFTHQKYDSKTILVVYTGPGETNELAIKTSSIPKIIAGDSVAVHHDTDIAILTWATSSERKVIKVDDLYIYAIDRNSAYNYWAPPISNSSAIVISGPYLVRNASVENTTLSIQADFNRNTTIEILGVPQGITTICVNKAQAVIRAGYESVPFVIDIPYEAPKFRFPNLAGLAWNSVNSLPEIGSSHYDDTRWPLASHSSSDNSFQHLWTPTSLFASEYGFHAGVLVFRGHFVAQGTEKIFLIQTQGGTAFGHSIWLNDTFIGSWAGSSSSSDSYGSYKLPSLVSGEPYVLTVVVDHMGLDENGVAGQDTGKAPRGILRYSFQPPWIKTTPIDWKITGNLGGERYLDRARGPLNEGGLFAERQGWHLPKPPTEKFDEGSPLDPIAKPGIQFFTAPLALDLPSDKYEIPLSFVFGEVTGGASRIQLYVNGWQFGKYISHIGPQTRFPVPEGILKYRGENWIALAIWTMEDKVTRLTNFTLEAGTPVLTGRSPVNLVDSPAWAEREGAY</sequence>
<dbReference type="PRINTS" id="PR00742">
    <property type="entry name" value="GLHYDRLASE35"/>
</dbReference>
<dbReference type="PROSITE" id="PS01182">
    <property type="entry name" value="GLYCOSYL_HYDROL_F35"/>
    <property type="match status" value="1"/>
</dbReference>
<evidence type="ECO:0000256" key="1">
    <source>
        <dbReference type="ARBA" id="ARBA00001412"/>
    </source>
</evidence>
<evidence type="ECO:0000256" key="8">
    <source>
        <dbReference type="RuleBase" id="RU000675"/>
    </source>
</evidence>
<gene>
    <name evidence="12" type="ORF">SUNI508_02391</name>
</gene>
<dbReference type="InterPro" id="IPR031330">
    <property type="entry name" value="Gly_Hdrlase_35_cat"/>
</dbReference>
<evidence type="ECO:0000256" key="4">
    <source>
        <dbReference type="ARBA" id="ARBA00022729"/>
    </source>
</evidence>
<dbReference type="InterPro" id="IPR017853">
    <property type="entry name" value="GH"/>
</dbReference>
<dbReference type="Pfam" id="PF13364">
    <property type="entry name" value="BetaGal_ABD2"/>
    <property type="match status" value="2"/>
</dbReference>
<dbReference type="Proteomes" id="UP001408356">
    <property type="component" value="Unassembled WGS sequence"/>
</dbReference>
<dbReference type="SMART" id="SM01029">
    <property type="entry name" value="BetaGal_dom2"/>
    <property type="match status" value="1"/>
</dbReference>
<evidence type="ECO:0000256" key="10">
    <source>
        <dbReference type="SAM" id="SignalP"/>
    </source>
</evidence>
<evidence type="ECO:0000256" key="5">
    <source>
        <dbReference type="ARBA" id="ARBA00022801"/>
    </source>
</evidence>
<feature type="signal peptide" evidence="10">
    <location>
        <begin position="1"/>
        <end position="33"/>
    </location>
</feature>
<dbReference type="InterPro" id="IPR025300">
    <property type="entry name" value="BetaGal_jelly_roll_dom"/>
</dbReference>
<keyword evidence="7 8" id="KW-0326">Glycosidase</keyword>
<dbReference type="InterPro" id="IPR025972">
    <property type="entry name" value="BetaGal_dom3"/>
</dbReference>
<comment type="similarity">
    <text evidence="2 9">Belongs to the glycosyl hydrolase 35 family.</text>
</comment>
<feature type="domain" description="Beta-galactosidase" evidence="11">
    <location>
        <begin position="420"/>
        <end position="599"/>
    </location>
</feature>
<dbReference type="Pfam" id="PF10435">
    <property type="entry name" value="BetaGal_dom2"/>
    <property type="match status" value="1"/>
</dbReference>
<evidence type="ECO:0000256" key="3">
    <source>
        <dbReference type="ARBA" id="ARBA00012756"/>
    </source>
</evidence>
<dbReference type="EMBL" id="JARVKF010000429">
    <property type="protein sequence ID" value="KAK9414292.1"/>
    <property type="molecule type" value="Genomic_DNA"/>
</dbReference>
<dbReference type="InterPro" id="IPR037110">
    <property type="entry name" value="Betagal_dom2_sf"/>
</dbReference>
<evidence type="ECO:0000313" key="12">
    <source>
        <dbReference type="EMBL" id="KAK9414292.1"/>
    </source>
</evidence>
<evidence type="ECO:0000256" key="7">
    <source>
        <dbReference type="ARBA" id="ARBA00023295"/>
    </source>
</evidence>
<comment type="caution">
    <text evidence="12">The sequence shown here is derived from an EMBL/GenBank/DDBJ whole genome shotgun (WGS) entry which is preliminary data.</text>
</comment>
<evidence type="ECO:0000256" key="6">
    <source>
        <dbReference type="ARBA" id="ARBA00023180"/>
    </source>
</evidence>
<dbReference type="Gene3D" id="3.20.20.80">
    <property type="entry name" value="Glycosidases"/>
    <property type="match status" value="1"/>
</dbReference>
<dbReference type="InterPro" id="IPR018954">
    <property type="entry name" value="Betagal_dom2"/>
</dbReference>
<reference evidence="12 13" key="1">
    <citation type="journal article" date="2024" name="J. Plant Pathol.">
        <title>Sequence and assembly of the genome of Seiridium unicorne, isolate CBS 538.82, causal agent of cypress canker disease.</title>
        <authorList>
            <person name="Scali E."/>
            <person name="Rocca G.D."/>
            <person name="Danti R."/>
            <person name="Garbelotto M."/>
            <person name="Barberini S."/>
            <person name="Baroncelli R."/>
            <person name="Emiliani G."/>
        </authorList>
    </citation>
    <scope>NUCLEOTIDE SEQUENCE [LARGE SCALE GENOMIC DNA]</scope>
    <source>
        <strain evidence="12 13">BM-138-508</strain>
    </source>
</reference>
<evidence type="ECO:0000256" key="9">
    <source>
        <dbReference type="RuleBase" id="RU003679"/>
    </source>
</evidence>
<keyword evidence="4 10" id="KW-0732">Signal</keyword>
<dbReference type="SUPFAM" id="SSF51445">
    <property type="entry name" value="(Trans)glycosidases"/>
    <property type="match status" value="1"/>
</dbReference>
<evidence type="ECO:0000259" key="11">
    <source>
        <dbReference type="SMART" id="SM01029"/>
    </source>
</evidence>
<keyword evidence="5 8" id="KW-0378">Hydrolase</keyword>
<dbReference type="Pfam" id="PF13363">
    <property type="entry name" value="BetaGal_dom3"/>
    <property type="match status" value="1"/>
</dbReference>
<dbReference type="SUPFAM" id="SSF51011">
    <property type="entry name" value="Glycosyl hydrolase domain"/>
    <property type="match status" value="1"/>
</dbReference>
<dbReference type="Gene3D" id="2.102.20.10">
    <property type="entry name" value="Beta-galactosidase, domain 2"/>
    <property type="match status" value="1"/>
</dbReference>